<keyword evidence="4" id="KW-1185">Reference proteome</keyword>
<dbReference type="OrthoDB" id="101623at2"/>
<evidence type="ECO:0000259" key="2">
    <source>
        <dbReference type="Pfam" id="PF05569"/>
    </source>
</evidence>
<dbReference type="CDD" id="cd07341">
    <property type="entry name" value="M56_BlaR1_MecR1_like"/>
    <property type="match status" value="1"/>
</dbReference>
<organism evidence="3 4">
    <name type="scientific">Silvibacterium dinghuense</name>
    <dbReference type="NCBI Taxonomy" id="1560006"/>
    <lineage>
        <taxon>Bacteria</taxon>
        <taxon>Pseudomonadati</taxon>
        <taxon>Acidobacteriota</taxon>
        <taxon>Terriglobia</taxon>
        <taxon>Terriglobales</taxon>
        <taxon>Acidobacteriaceae</taxon>
        <taxon>Silvibacterium</taxon>
    </lineage>
</organism>
<evidence type="ECO:0000256" key="1">
    <source>
        <dbReference type="SAM" id="Phobius"/>
    </source>
</evidence>
<dbReference type="Pfam" id="PF12543">
    <property type="entry name" value="DUF3738"/>
    <property type="match status" value="1"/>
</dbReference>
<feature type="transmembrane region" description="Helical" evidence="1">
    <location>
        <begin position="226"/>
        <end position="245"/>
    </location>
</feature>
<proteinExistence type="predicted"/>
<dbReference type="RefSeq" id="WP_129209813.1">
    <property type="nucleotide sequence ID" value="NZ_BMGU01000002.1"/>
</dbReference>
<sequence>MNVFMLFDHAWLSALADHLWQSTLTVAVAWLLTLALRHAPARARFWVWMAASIKFLVPLALVSALAASVASWSHTQFVLPAHGTEHSAAVWMQSVSQPLQQRAFSSSARSEMGAAVANPWQQVKRILLPALVGMWLVGFVLLVLSWLRQWFEVRRLVRAAMPIELDLAAGIEVRLSDTALEPGIFGIMRPVLLLPEGVLSHLSEPQLRAVIEHELAHMRRRDNLTAMLHMGVAALFWFHPAVWWIRTRLLAEREQACDEAVLQSGNAAELYAESILSVCRLYVESPLPCLSGITGSDLKRRIVYIMKGEAPRALGMRRKLLLCVTAFAAVSIPVLPGLIQIDRVHAQAATSPAKVPTAFDVISIHVHKPGANDGMGIGFGDGKFDGTNVDLVTLFMNAYDIRSGLIFGIPAWAKGKDWDIHAKTVDPTPEEVKKMNLTEEQERQFAVNMLAERFHAKAHWETRELPTYDLVLEKNGPKFSENAAQNAADVKSIPSGGMSSNWSPTEHKIKFNGAPMKSLVFSLASDLNRDIIDQTGLTGKYSFVLKFTPQDAPPDSSDSGAGDAGPSIFTALQEQLGLKLVPSKGPVKVLVIDHVEMPTEN</sequence>
<dbReference type="InterPro" id="IPR052173">
    <property type="entry name" value="Beta-lactam_resp_regulator"/>
</dbReference>
<dbReference type="InterPro" id="IPR008756">
    <property type="entry name" value="Peptidase_M56"/>
</dbReference>
<keyword evidence="1" id="KW-0472">Membrane</keyword>
<dbReference type="AlphaFoldDB" id="A0A4Q1S8K7"/>
<dbReference type="NCBIfam" id="TIGR03435">
    <property type="entry name" value="Soli_TIGR03435"/>
    <property type="match status" value="1"/>
</dbReference>
<feature type="domain" description="Peptidase M56" evidence="2">
    <location>
        <begin position="21"/>
        <end position="305"/>
    </location>
</feature>
<gene>
    <name evidence="3" type="ORF">ESZ00_18075</name>
</gene>
<dbReference type="Proteomes" id="UP000290253">
    <property type="component" value="Unassembled WGS sequence"/>
</dbReference>
<protein>
    <submittedName>
        <fullName evidence="3">TIGR03435 family protein</fullName>
    </submittedName>
</protein>
<evidence type="ECO:0000313" key="3">
    <source>
        <dbReference type="EMBL" id="RXS93271.1"/>
    </source>
</evidence>
<feature type="transmembrane region" description="Helical" evidence="1">
    <location>
        <begin position="20"/>
        <end position="39"/>
    </location>
</feature>
<comment type="caution">
    <text evidence="3">The sequence shown here is derived from an EMBL/GenBank/DDBJ whole genome shotgun (WGS) entry which is preliminary data.</text>
</comment>
<dbReference type="Gene3D" id="3.30.2010.10">
    <property type="entry name" value="Metalloproteases ('zincins'), catalytic domain"/>
    <property type="match status" value="1"/>
</dbReference>
<dbReference type="InterPro" id="IPR017801">
    <property type="entry name" value="DUF3738"/>
</dbReference>
<dbReference type="PANTHER" id="PTHR34978:SF3">
    <property type="entry name" value="SLR0241 PROTEIN"/>
    <property type="match status" value="1"/>
</dbReference>
<accession>A0A4Q1S8K7</accession>
<feature type="transmembrane region" description="Helical" evidence="1">
    <location>
        <begin position="46"/>
        <end position="70"/>
    </location>
</feature>
<reference evidence="3 4" key="1">
    <citation type="journal article" date="2016" name="Int. J. Syst. Evol. Microbiol.">
        <title>Acidipila dinghuensis sp. nov., an acidobacterium isolated from forest soil.</title>
        <authorList>
            <person name="Jiang Y.W."/>
            <person name="Wang J."/>
            <person name="Chen M.H."/>
            <person name="Lv Y.Y."/>
            <person name="Qiu L.H."/>
        </authorList>
    </citation>
    <scope>NUCLEOTIDE SEQUENCE [LARGE SCALE GENOMIC DNA]</scope>
    <source>
        <strain evidence="3 4">DHOF10</strain>
    </source>
</reference>
<dbReference type="PANTHER" id="PTHR34978">
    <property type="entry name" value="POSSIBLE SENSOR-TRANSDUCER PROTEIN BLAR"/>
    <property type="match status" value="1"/>
</dbReference>
<feature type="transmembrane region" description="Helical" evidence="1">
    <location>
        <begin position="126"/>
        <end position="147"/>
    </location>
</feature>
<keyword evidence="1" id="KW-1133">Transmembrane helix</keyword>
<dbReference type="EMBL" id="SDMK01000005">
    <property type="protein sequence ID" value="RXS93271.1"/>
    <property type="molecule type" value="Genomic_DNA"/>
</dbReference>
<dbReference type="Pfam" id="PF05569">
    <property type="entry name" value="Peptidase_M56"/>
    <property type="match status" value="1"/>
</dbReference>
<evidence type="ECO:0000313" key="4">
    <source>
        <dbReference type="Proteomes" id="UP000290253"/>
    </source>
</evidence>
<keyword evidence="1" id="KW-0812">Transmembrane</keyword>
<name>A0A4Q1S8K7_9BACT</name>